<proteinExistence type="predicted"/>
<dbReference type="EMBL" id="AP022613">
    <property type="protein sequence ID" value="BBZ41144.1"/>
    <property type="molecule type" value="Genomic_DNA"/>
</dbReference>
<name>A0A7I7YIV8_9MYCO</name>
<evidence type="ECO:0000313" key="1">
    <source>
        <dbReference type="EMBL" id="BBZ41144.1"/>
    </source>
</evidence>
<gene>
    <name evidence="1" type="ORF">MCNS_42070</name>
</gene>
<dbReference type="Proteomes" id="UP000467385">
    <property type="component" value="Chromosome"/>
</dbReference>
<protein>
    <submittedName>
        <fullName evidence="1">Uncharacterized protein</fullName>
    </submittedName>
</protein>
<accession>A0A7I7YIV8</accession>
<sequence length="95" mass="10572">MVDVSVLRERASCSSLTEAVDCMLALRRTQRFKALHPFSGPDALAARLLTYAQLVQKCTTYTAAEKRLAEAVTELMCDPLNEELLDKVRDARDAV</sequence>
<organism evidence="1 2">
    <name type="scientific">Mycobacterium conspicuum</name>
    <dbReference type="NCBI Taxonomy" id="44010"/>
    <lineage>
        <taxon>Bacteria</taxon>
        <taxon>Bacillati</taxon>
        <taxon>Actinomycetota</taxon>
        <taxon>Actinomycetes</taxon>
        <taxon>Mycobacteriales</taxon>
        <taxon>Mycobacteriaceae</taxon>
        <taxon>Mycobacterium</taxon>
    </lineage>
</organism>
<evidence type="ECO:0000313" key="2">
    <source>
        <dbReference type="Proteomes" id="UP000467385"/>
    </source>
</evidence>
<keyword evidence="2" id="KW-1185">Reference proteome</keyword>
<reference evidence="1 2" key="1">
    <citation type="journal article" date="2019" name="Emerg. Microbes Infect.">
        <title>Comprehensive subspecies identification of 175 nontuberculous mycobacteria species based on 7547 genomic profiles.</title>
        <authorList>
            <person name="Matsumoto Y."/>
            <person name="Kinjo T."/>
            <person name="Motooka D."/>
            <person name="Nabeya D."/>
            <person name="Jung N."/>
            <person name="Uechi K."/>
            <person name="Horii T."/>
            <person name="Iida T."/>
            <person name="Fujita J."/>
            <person name="Nakamura S."/>
        </authorList>
    </citation>
    <scope>NUCLEOTIDE SEQUENCE [LARGE SCALE GENOMIC DNA]</scope>
    <source>
        <strain evidence="1 2">JCM 14738</strain>
    </source>
</reference>
<dbReference type="AlphaFoldDB" id="A0A7I7YIV8"/>